<dbReference type="InterPro" id="IPR050736">
    <property type="entry name" value="Sensor_HK_Regulatory"/>
</dbReference>
<evidence type="ECO:0000256" key="5">
    <source>
        <dbReference type="ARBA" id="ARBA00022777"/>
    </source>
</evidence>
<feature type="domain" description="Histidine kinase" evidence="7">
    <location>
        <begin position="37"/>
        <end position="253"/>
    </location>
</feature>
<evidence type="ECO:0000313" key="9">
    <source>
        <dbReference type="Proteomes" id="UP001165541"/>
    </source>
</evidence>
<dbReference type="CDD" id="cd00075">
    <property type="entry name" value="HATPase"/>
    <property type="match status" value="1"/>
</dbReference>
<evidence type="ECO:0000313" key="8">
    <source>
        <dbReference type="EMBL" id="MCM5678115.1"/>
    </source>
</evidence>
<evidence type="ECO:0000256" key="4">
    <source>
        <dbReference type="ARBA" id="ARBA00022679"/>
    </source>
</evidence>
<keyword evidence="9" id="KW-1185">Reference proteome</keyword>
<name>A0ABT0YHE0_9BURK</name>
<keyword evidence="5 8" id="KW-0418">Kinase</keyword>
<dbReference type="InterPro" id="IPR036097">
    <property type="entry name" value="HisK_dim/P_sf"/>
</dbReference>
<dbReference type="InterPro" id="IPR003661">
    <property type="entry name" value="HisK_dim/P_dom"/>
</dbReference>
<evidence type="ECO:0000259" key="7">
    <source>
        <dbReference type="PROSITE" id="PS50109"/>
    </source>
</evidence>
<dbReference type="InterPro" id="IPR005467">
    <property type="entry name" value="His_kinase_dom"/>
</dbReference>
<protein>
    <recommendedName>
        <fullName evidence="2">histidine kinase</fullName>
        <ecNumber evidence="2">2.7.13.3</ecNumber>
    </recommendedName>
</protein>
<dbReference type="EMBL" id="JAMKFE010000001">
    <property type="protein sequence ID" value="MCM5678115.1"/>
    <property type="molecule type" value="Genomic_DNA"/>
</dbReference>
<evidence type="ECO:0000256" key="1">
    <source>
        <dbReference type="ARBA" id="ARBA00000085"/>
    </source>
</evidence>
<dbReference type="Gene3D" id="1.10.287.130">
    <property type="match status" value="1"/>
</dbReference>
<dbReference type="SUPFAM" id="SSF47384">
    <property type="entry name" value="Homodimeric domain of signal transducing histidine kinase"/>
    <property type="match status" value="1"/>
</dbReference>
<comment type="caution">
    <text evidence="8">The sequence shown here is derived from an EMBL/GenBank/DDBJ whole genome shotgun (WGS) entry which is preliminary data.</text>
</comment>
<organism evidence="8 9">
    <name type="scientific">Caldimonas mangrovi</name>
    <dbReference type="NCBI Taxonomy" id="2944811"/>
    <lineage>
        <taxon>Bacteria</taxon>
        <taxon>Pseudomonadati</taxon>
        <taxon>Pseudomonadota</taxon>
        <taxon>Betaproteobacteria</taxon>
        <taxon>Burkholderiales</taxon>
        <taxon>Sphaerotilaceae</taxon>
        <taxon>Caldimonas</taxon>
    </lineage>
</organism>
<dbReference type="SMART" id="SM00387">
    <property type="entry name" value="HATPase_c"/>
    <property type="match status" value="1"/>
</dbReference>
<dbReference type="InterPro" id="IPR004358">
    <property type="entry name" value="Sig_transdc_His_kin-like_C"/>
</dbReference>
<dbReference type="GO" id="GO:0016301">
    <property type="term" value="F:kinase activity"/>
    <property type="evidence" value="ECO:0007669"/>
    <property type="project" value="UniProtKB-KW"/>
</dbReference>
<evidence type="ECO:0000256" key="6">
    <source>
        <dbReference type="ARBA" id="ARBA00023012"/>
    </source>
</evidence>
<accession>A0ABT0YHE0</accession>
<proteinExistence type="predicted"/>
<keyword evidence="6" id="KW-0902">Two-component regulatory system</keyword>
<dbReference type="RefSeq" id="WP_251776236.1">
    <property type="nucleotide sequence ID" value="NZ_JAMKFE010000001.1"/>
</dbReference>
<dbReference type="Proteomes" id="UP001165541">
    <property type="component" value="Unassembled WGS sequence"/>
</dbReference>
<dbReference type="PANTHER" id="PTHR43711:SF32">
    <property type="entry name" value="SENSOR-TYPE HISTIDINE KINASE PRRB"/>
    <property type="match status" value="1"/>
</dbReference>
<evidence type="ECO:0000256" key="3">
    <source>
        <dbReference type="ARBA" id="ARBA00022553"/>
    </source>
</evidence>
<dbReference type="InterPro" id="IPR003594">
    <property type="entry name" value="HATPase_dom"/>
</dbReference>
<dbReference type="EC" id="2.7.13.3" evidence="2"/>
<keyword evidence="3" id="KW-0597">Phosphoprotein</keyword>
<dbReference type="PRINTS" id="PR00344">
    <property type="entry name" value="BCTRLSENSOR"/>
</dbReference>
<dbReference type="Pfam" id="PF02518">
    <property type="entry name" value="HATPase_c"/>
    <property type="match status" value="1"/>
</dbReference>
<dbReference type="Gene3D" id="3.30.565.10">
    <property type="entry name" value="Histidine kinase-like ATPase, C-terminal domain"/>
    <property type="match status" value="1"/>
</dbReference>
<comment type="catalytic activity">
    <reaction evidence="1">
        <text>ATP + protein L-histidine = ADP + protein N-phospho-L-histidine.</text>
        <dbReference type="EC" id="2.7.13.3"/>
    </reaction>
</comment>
<dbReference type="SUPFAM" id="SSF55874">
    <property type="entry name" value="ATPase domain of HSP90 chaperone/DNA topoisomerase II/histidine kinase"/>
    <property type="match status" value="1"/>
</dbReference>
<evidence type="ECO:0000256" key="2">
    <source>
        <dbReference type="ARBA" id="ARBA00012438"/>
    </source>
</evidence>
<sequence>MEIESPGSSTEAALHDALAEIDRLHEEIRERDELLAVASHELRNPLHVLTLQIAAARLAAQARQQTEIAARLDKAENLLSRYAERLGVLLDLSRLNAKAYPLAVREVDLGLTLRQLIDALRSEADYHRVDLEFEGPPQCLVQTDPLALEQVIGNLLVNAFKHSGCRHATLTLEPAERDWVMLHVADDGRGIAEPEQRRIFDKFTVGRTGTNGSGSGLGLWIVRKLAEALGANISLDSRPAAGCRFTLRLPRRHAGHAMDHSSNPAPSS</sequence>
<dbReference type="CDD" id="cd00082">
    <property type="entry name" value="HisKA"/>
    <property type="match status" value="1"/>
</dbReference>
<reference evidence="8" key="1">
    <citation type="submission" date="2022-05" db="EMBL/GenBank/DDBJ databases">
        <title>Schlegelella sp. nov., isolated from mangrove soil.</title>
        <authorList>
            <person name="Liu Y."/>
            <person name="Ge X."/>
            <person name="Liu W."/>
        </authorList>
    </citation>
    <scope>NUCLEOTIDE SEQUENCE</scope>
    <source>
        <strain evidence="8">S2-27</strain>
    </source>
</reference>
<gene>
    <name evidence="8" type="ORF">M8A51_01040</name>
</gene>
<dbReference type="InterPro" id="IPR036890">
    <property type="entry name" value="HATPase_C_sf"/>
</dbReference>
<dbReference type="PROSITE" id="PS50109">
    <property type="entry name" value="HIS_KIN"/>
    <property type="match status" value="1"/>
</dbReference>
<keyword evidence="4" id="KW-0808">Transferase</keyword>
<dbReference type="PANTHER" id="PTHR43711">
    <property type="entry name" value="TWO-COMPONENT HISTIDINE KINASE"/>
    <property type="match status" value="1"/>
</dbReference>